<proteinExistence type="predicted"/>
<dbReference type="SUPFAM" id="SSF53474">
    <property type="entry name" value="alpha/beta-Hydrolases"/>
    <property type="match status" value="1"/>
</dbReference>
<evidence type="ECO:0000313" key="2">
    <source>
        <dbReference type="EMBL" id="MDI9877666.1"/>
    </source>
</evidence>
<dbReference type="InterPro" id="IPR029058">
    <property type="entry name" value="AB_hydrolase_fold"/>
</dbReference>
<name>A0ABT6Z957_9BACT</name>
<keyword evidence="3" id="KW-1185">Reference proteome</keyword>
<dbReference type="Proteomes" id="UP001225761">
    <property type="component" value="Unassembled WGS sequence"/>
</dbReference>
<sequence>MKIFILFLCLMAQFSTSHGQTIQKGKAKSLDKSFSYFYLKPQEEIKGILLLIPAWGEKPKSVFYKNKLPYLLLEKGFVTIIPELTPSFTPEPNTFAQLDELIRTFQNTSSTKHIPCVLGGLSIGGTIALHYAEYLASQQSPSKVDAIFTIDPPLDLTRLYISSVRKIEYACSSNLIKKEGLSIKNNLEGKLKGSANEQQEAYIHNSVFSANQADGGNAKLLSNIPIRLYAEPDLAFVQKTYCEALQFEDINAVDSEKLQQLLQRLGNKHVEYITTKNRGFHIWNILEPHDFIKWIAPILPSNQH</sequence>
<feature type="signal peptide" evidence="1">
    <location>
        <begin position="1"/>
        <end position="19"/>
    </location>
</feature>
<dbReference type="EMBL" id="JASHIE010000024">
    <property type="protein sequence ID" value="MDI9877666.1"/>
    <property type="molecule type" value="Genomic_DNA"/>
</dbReference>
<dbReference type="Gene3D" id="3.40.50.1820">
    <property type="entry name" value="alpha/beta hydrolase"/>
    <property type="match status" value="1"/>
</dbReference>
<keyword evidence="1" id="KW-0732">Signal</keyword>
<feature type="chain" id="PRO_5046902489" description="Thioesterase domain-containing protein" evidence="1">
    <location>
        <begin position="20"/>
        <end position="304"/>
    </location>
</feature>
<protein>
    <recommendedName>
        <fullName evidence="4">Thioesterase domain-containing protein</fullName>
    </recommendedName>
</protein>
<evidence type="ECO:0008006" key="4">
    <source>
        <dbReference type="Google" id="ProtNLM"/>
    </source>
</evidence>
<accession>A0ABT6Z957</accession>
<comment type="caution">
    <text evidence="2">The sequence shown here is derived from an EMBL/GenBank/DDBJ whole genome shotgun (WGS) entry which is preliminary data.</text>
</comment>
<reference evidence="2 3" key="1">
    <citation type="submission" date="2023-05" db="EMBL/GenBank/DDBJ databases">
        <title>Novel species of genus Flectobacillus isolated from stream in China.</title>
        <authorList>
            <person name="Lu H."/>
        </authorList>
    </citation>
    <scope>NUCLEOTIDE SEQUENCE [LARGE SCALE GENOMIC DNA]</scope>
    <source>
        <strain evidence="2 3">LFS242W</strain>
    </source>
</reference>
<organism evidence="2 3">
    <name type="scientific">Flectobacillus rivi</name>
    <dbReference type="NCBI Taxonomy" id="2984209"/>
    <lineage>
        <taxon>Bacteria</taxon>
        <taxon>Pseudomonadati</taxon>
        <taxon>Bacteroidota</taxon>
        <taxon>Cytophagia</taxon>
        <taxon>Cytophagales</taxon>
        <taxon>Flectobacillaceae</taxon>
        <taxon>Flectobacillus</taxon>
    </lineage>
</organism>
<evidence type="ECO:0000256" key="1">
    <source>
        <dbReference type="SAM" id="SignalP"/>
    </source>
</evidence>
<gene>
    <name evidence="2" type="ORF">QM481_24195</name>
</gene>
<evidence type="ECO:0000313" key="3">
    <source>
        <dbReference type="Proteomes" id="UP001225761"/>
    </source>
</evidence>
<dbReference type="RefSeq" id="WP_283383699.1">
    <property type="nucleotide sequence ID" value="NZ_JASHIE010000024.1"/>
</dbReference>